<dbReference type="AlphaFoldDB" id="A0AAN0JJG0"/>
<dbReference type="KEGG" id="aqu:109585324"/>
<protein>
    <recommendedName>
        <fullName evidence="1">Rad60/SUMO-like domain-containing protein</fullName>
    </recommendedName>
</protein>
<dbReference type="Gene3D" id="3.10.20.90">
    <property type="entry name" value="Phosphatidylinositol 3-kinase Catalytic Subunit, Chain A, domain 1"/>
    <property type="match status" value="1"/>
</dbReference>
<organism evidence="2 3">
    <name type="scientific">Amphimedon queenslandica</name>
    <name type="common">Sponge</name>
    <dbReference type="NCBI Taxonomy" id="400682"/>
    <lineage>
        <taxon>Eukaryota</taxon>
        <taxon>Metazoa</taxon>
        <taxon>Porifera</taxon>
        <taxon>Demospongiae</taxon>
        <taxon>Heteroscleromorpha</taxon>
        <taxon>Haplosclerida</taxon>
        <taxon>Niphatidae</taxon>
        <taxon>Amphimedon</taxon>
    </lineage>
</organism>
<dbReference type="InterPro" id="IPR029071">
    <property type="entry name" value="Ubiquitin-like_domsf"/>
</dbReference>
<evidence type="ECO:0000259" key="1">
    <source>
        <dbReference type="Pfam" id="PF11976"/>
    </source>
</evidence>
<proteinExistence type="predicted"/>
<keyword evidence="3" id="KW-1185">Reference proteome</keyword>
<feature type="domain" description="Rad60/SUMO-like" evidence="1">
    <location>
        <begin position="16"/>
        <end position="85"/>
    </location>
</feature>
<dbReference type="Proteomes" id="UP000007879">
    <property type="component" value="Unassembled WGS sequence"/>
</dbReference>
<dbReference type="InterPro" id="IPR022617">
    <property type="entry name" value="Rad60/SUMO-like_dom"/>
</dbReference>
<reference evidence="2" key="2">
    <citation type="submission" date="2024-06" db="UniProtKB">
        <authorList>
            <consortium name="EnsemblMetazoa"/>
        </authorList>
    </citation>
    <scope>IDENTIFICATION</scope>
</reference>
<evidence type="ECO:0000313" key="3">
    <source>
        <dbReference type="Proteomes" id="UP000007879"/>
    </source>
</evidence>
<reference evidence="3" key="1">
    <citation type="journal article" date="2010" name="Nature">
        <title>The Amphimedon queenslandica genome and the evolution of animal complexity.</title>
        <authorList>
            <person name="Srivastava M."/>
            <person name="Simakov O."/>
            <person name="Chapman J."/>
            <person name="Fahey B."/>
            <person name="Gauthier M.E."/>
            <person name="Mitros T."/>
            <person name="Richards G.S."/>
            <person name="Conaco C."/>
            <person name="Dacre M."/>
            <person name="Hellsten U."/>
            <person name="Larroux C."/>
            <person name="Putnam N.H."/>
            <person name="Stanke M."/>
            <person name="Adamska M."/>
            <person name="Darling A."/>
            <person name="Degnan S.M."/>
            <person name="Oakley T.H."/>
            <person name="Plachetzki D.C."/>
            <person name="Zhai Y."/>
            <person name="Adamski M."/>
            <person name="Calcino A."/>
            <person name="Cummins S.F."/>
            <person name="Goodstein D.M."/>
            <person name="Harris C."/>
            <person name="Jackson D.J."/>
            <person name="Leys S.P."/>
            <person name="Shu S."/>
            <person name="Woodcroft B.J."/>
            <person name="Vervoort M."/>
            <person name="Kosik K.S."/>
            <person name="Manning G."/>
            <person name="Degnan B.M."/>
            <person name="Rokhsar D.S."/>
        </authorList>
    </citation>
    <scope>NUCLEOTIDE SEQUENCE [LARGE SCALE GENOMIC DNA]</scope>
</reference>
<dbReference type="RefSeq" id="XP_019856897.1">
    <property type="nucleotide sequence ID" value="XM_020001338.1"/>
</dbReference>
<name>A0AAN0JJG0_AMPQE</name>
<accession>A0AAN0JJG0</accession>
<dbReference type="SUPFAM" id="SSF54236">
    <property type="entry name" value="Ubiquitin-like"/>
    <property type="match status" value="1"/>
</dbReference>
<sequence>MARKSRSSVDMGESAIKLALREPDGIIVNYIIDDGTPLELLMKTYCQKKEHNRKNVTFTYLGTPILSMQTAKDLNMKDGDTIVIQINEVTQK</sequence>
<dbReference type="GeneID" id="109585324"/>
<dbReference type="EnsemblMetazoa" id="XM_020001338.1">
    <property type="protein sequence ID" value="XP_019856897.1"/>
    <property type="gene ID" value="LOC109585324"/>
</dbReference>
<dbReference type="Pfam" id="PF11976">
    <property type="entry name" value="Rad60-SLD"/>
    <property type="match status" value="1"/>
</dbReference>
<evidence type="ECO:0000313" key="2">
    <source>
        <dbReference type="EnsemblMetazoa" id="XP_019856897.1"/>
    </source>
</evidence>
<dbReference type="PANTHER" id="PTHR10562">
    <property type="entry name" value="SMALL UBIQUITIN-RELATED MODIFIER"/>
    <property type="match status" value="1"/>
</dbReference>